<dbReference type="RefSeq" id="WP_380083462.1">
    <property type="nucleotide sequence ID" value="NZ_JBHSWD010000001.1"/>
</dbReference>
<evidence type="ECO:0000313" key="2">
    <source>
        <dbReference type="EMBL" id="MFC6592432.1"/>
    </source>
</evidence>
<feature type="transmembrane region" description="Helical" evidence="1">
    <location>
        <begin position="50"/>
        <end position="71"/>
    </location>
</feature>
<feature type="transmembrane region" description="Helical" evidence="1">
    <location>
        <begin position="77"/>
        <end position="97"/>
    </location>
</feature>
<name>A0ABW1YDL2_9DEIO</name>
<gene>
    <name evidence="2" type="ORF">ACFP81_10775</name>
</gene>
<keyword evidence="1" id="KW-1133">Transmembrane helix</keyword>
<proteinExistence type="predicted"/>
<evidence type="ECO:0000256" key="1">
    <source>
        <dbReference type="SAM" id="Phobius"/>
    </source>
</evidence>
<reference evidence="3" key="1">
    <citation type="journal article" date="2019" name="Int. J. Syst. Evol. Microbiol.">
        <title>The Global Catalogue of Microorganisms (GCM) 10K type strain sequencing project: providing services to taxonomists for standard genome sequencing and annotation.</title>
        <authorList>
            <consortium name="The Broad Institute Genomics Platform"/>
            <consortium name="The Broad Institute Genome Sequencing Center for Infectious Disease"/>
            <person name="Wu L."/>
            <person name="Ma J."/>
        </authorList>
    </citation>
    <scope>NUCLEOTIDE SEQUENCE [LARGE SCALE GENOMIC DNA]</scope>
    <source>
        <strain evidence="3">CGMCC 1.15772</strain>
    </source>
</reference>
<keyword evidence="1" id="KW-0472">Membrane</keyword>
<evidence type="ECO:0008006" key="4">
    <source>
        <dbReference type="Google" id="ProtNLM"/>
    </source>
</evidence>
<accession>A0ABW1YDL2</accession>
<sequence length="119" mass="11772">MDSGGVTLTGVPPEWEPLLTLLVAWASAWLVQPLTAIAKKVGCTQGPTTVAVSAGLSLLVAAGFSVAAAQASGQTVALGQVLLSAVLAFVRANGAYLGQVQAGEERGTGEGRAPSSTPG</sequence>
<evidence type="ECO:0000313" key="3">
    <source>
        <dbReference type="Proteomes" id="UP001596297"/>
    </source>
</evidence>
<keyword evidence="1" id="KW-0812">Transmembrane</keyword>
<protein>
    <recommendedName>
        <fullName evidence="4">Holin</fullName>
    </recommendedName>
</protein>
<dbReference type="Proteomes" id="UP001596297">
    <property type="component" value="Unassembled WGS sequence"/>
</dbReference>
<comment type="caution">
    <text evidence="2">The sequence shown here is derived from an EMBL/GenBank/DDBJ whole genome shotgun (WGS) entry which is preliminary data.</text>
</comment>
<dbReference type="EMBL" id="JBHSWD010000001">
    <property type="protein sequence ID" value="MFC6592432.1"/>
    <property type="molecule type" value="Genomic_DNA"/>
</dbReference>
<feature type="transmembrane region" description="Helical" evidence="1">
    <location>
        <begin position="18"/>
        <end position="38"/>
    </location>
</feature>
<keyword evidence="3" id="KW-1185">Reference proteome</keyword>
<organism evidence="2 3">
    <name type="scientific">Deinococcus lacus</name>
    <dbReference type="NCBI Taxonomy" id="392561"/>
    <lineage>
        <taxon>Bacteria</taxon>
        <taxon>Thermotogati</taxon>
        <taxon>Deinococcota</taxon>
        <taxon>Deinococci</taxon>
        <taxon>Deinococcales</taxon>
        <taxon>Deinococcaceae</taxon>
        <taxon>Deinococcus</taxon>
    </lineage>
</organism>